<feature type="transmembrane region" description="Helical" evidence="1">
    <location>
        <begin position="58"/>
        <end position="83"/>
    </location>
</feature>
<evidence type="ECO:0008006" key="4">
    <source>
        <dbReference type="Google" id="ProtNLM"/>
    </source>
</evidence>
<dbReference type="Proteomes" id="UP000680625">
    <property type="component" value="Chromosome"/>
</dbReference>
<evidence type="ECO:0000313" key="3">
    <source>
        <dbReference type="Proteomes" id="UP000680625"/>
    </source>
</evidence>
<keyword evidence="3" id="KW-1185">Reference proteome</keyword>
<dbReference type="RefSeq" id="WP_213241481.1">
    <property type="nucleotide sequence ID" value="NZ_CP060791.1"/>
</dbReference>
<sequence length="116" mass="12582">MLVETPAPIGIGTKNVSCCDVRNTKVNRVASLITMFTSLALIGGLFTLLIHFGEGAPVQFLAALGVAIVAGLLLICMMGYYLIRHATSLKLLNRQEEILNQATKKVEELETKVQSH</sequence>
<evidence type="ECO:0000256" key="1">
    <source>
        <dbReference type="SAM" id="Phobius"/>
    </source>
</evidence>
<gene>
    <name evidence="2" type="ORF">H9Q19_01290</name>
</gene>
<keyword evidence="1" id="KW-0812">Transmembrane</keyword>
<protein>
    <recommendedName>
        <fullName evidence="4">Inclusion membrane protein D</fullName>
    </recommendedName>
</protein>
<organism evidence="2 3">
    <name type="scientific">Chlamydia crocodili</name>
    <dbReference type="NCBI Taxonomy" id="2766982"/>
    <lineage>
        <taxon>Bacteria</taxon>
        <taxon>Pseudomonadati</taxon>
        <taxon>Chlamydiota</taxon>
        <taxon>Chlamydiia</taxon>
        <taxon>Chlamydiales</taxon>
        <taxon>Chlamydiaceae</taxon>
        <taxon>Chlamydia/Chlamydophila group</taxon>
        <taxon>Chlamydia</taxon>
    </lineage>
</organism>
<feature type="transmembrane region" description="Helical" evidence="1">
    <location>
        <begin position="32"/>
        <end position="52"/>
    </location>
</feature>
<dbReference type="EMBL" id="CP060791">
    <property type="protein sequence ID" value="QVE49330.1"/>
    <property type="molecule type" value="Genomic_DNA"/>
</dbReference>
<keyword evidence="1" id="KW-1133">Transmembrane helix</keyword>
<evidence type="ECO:0000313" key="2">
    <source>
        <dbReference type="EMBL" id="QVE49330.1"/>
    </source>
</evidence>
<reference evidence="2 3" key="1">
    <citation type="submission" date="2020-08" db="EMBL/GenBank/DDBJ databases">
        <title>Isolation and characterization of novel Chlamydia from Siamese crocodiles (Crocodylus siamensis).</title>
        <authorList>
            <person name="Sariya L."/>
        </authorList>
    </citation>
    <scope>NUCLEOTIDE SEQUENCE [LARGE SCALE GENOMIC DNA]</scope>
    <source>
        <strain evidence="2 3">No. 12</strain>
    </source>
</reference>
<name>A0ABX8CHL7_9CHLA</name>
<proteinExistence type="predicted"/>
<dbReference type="GeneID" id="301704224"/>
<keyword evidence="1" id="KW-0472">Membrane</keyword>
<accession>A0ABX8CHL7</accession>